<gene>
    <name evidence="2" type="ORF">JCM21714_934</name>
</gene>
<evidence type="ECO:0000313" key="3">
    <source>
        <dbReference type="Proteomes" id="UP000019102"/>
    </source>
</evidence>
<name>W4VFJ7_9BACI</name>
<evidence type="ECO:0008006" key="4">
    <source>
        <dbReference type="Google" id="ProtNLM"/>
    </source>
</evidence>
<dbReference type="EMBL" id="BAVS01000002">
    <property type="protein sequence ID" value="GAE91962.1"/>
    <property type="molecule type" value="Genomic_DNA"/>
</dbReference>
<keyword evidence="1" id="KW-0812">Transmembrane</keyword>
<dbReference type="Proteomes" id="UP000019102">
    <property type="component" value="Unassembled WGS sequence"/>
</dbReference>
<sequence>MKKRRFYYKKRNSKTLLFLIAGIIFILMMIYFISQLFSTENKVINLVDTFYQYEQQGGDFSNSWELFHSLMKDKFNKNSYVQDRSHVFLEHFGVETFKFSVSEPEKIKNYQVDEERAIPQVAYLLNVTYFYESKYGYLEIHQPVIVLEEDEEWKIIWQY</sequence>
<organism evidence="2 3">
    <name type="scientific">Gracilibacillus boraciitolerans JCM 21714</name>
    <dbReference type="NCBI Taxonomy" id="1298598"/>
    <lineage>
        <taxon>Bacteria</taxon>
        <taxon>Bacillati</taxon>
        <taxon>Bacillota</taxon>
        <taxon>Bacilli</taxon>
        <taxon>Bacillales</taxon>
        <taxon>Bacillaceae</taxon>
        <taxon>Gracilibacillus</taxon>
    </lineage>
</organism>
<feature type="transmembrane region" description="Helical" evidence="1">
    <location>
        <begin position="16"/>
        <end position="37"/>
    </location>
</feature>
<dbReference type="SUPFAM" id="SSF54427">
    <property type="entry name" value="NTF2-like"/>
    <property type="match status" value="1"/>
</dbReference>
<evidence type="ECO:0000256" key="1">
    <source>
        <dbReference type="SAM" id="Phobius"/>
    </source>
</evidence>
<dbReference type="STRING" id="1298598.JCM21714_934"/>
<proteinExistence type="predicted"/>
<keyword evidence="3" id="KW-1185">Reference proteome</keyword>
<keyword evidence="1" id="KW-1133">Transmembrane helix</keyword>
<protein>
    <recommendedName>
        <fullName evidence="4">NTF2-like N-terminal transpeptidase domain-containing protein</fullName>
    </recommendedName>
</protein>
<dbReference type="InterPro" id="IPR032710">
    <property type="entry name" value="NTF2-like_dom_sf"/>
</dbReference>
<reference evidence="2 3" key="1">
    <citation type="journal article" date="2014" name="Genome Announc.">
        <title>Draft Genome Sequence of the Boron-Tolerant and Moderately Halotolerant Bacterium Gracilibacillus boraciitolerans JCM 21714T.</title>
        <authorList>
            <person name="Ahmed I."/>
            <person name="Oshima K."/>
            <person name="Suda W."/>
            <person name="Kitamura K."/>
            <person name="Iida T."/>
            <person name="Ohmori Y."/>
            <person name="Fujiwara T."/>
            <person name="Hattori M."/>
            <person name="Ohkuma M."/>
        </authorList>
    </citation>
    <scope>NUCLEOTIDE SEQUENCE [LARGE SCALE GENOMIC DNA]</scope>
    <source>
        <strain evidence="2 3">JCM 21714</strain>
    </source>
</reference>
<comment type="caution">
    <text evidence="2">The sequence shown here is derived from an EMBL/GenBank/DDBJ whole genome shotgun (WGS) entry which is preliminary data.</text>
</comment>
<dbReference type="OrthoDB" id="2720594at2"/>
<accession>W4VFJ7</accession>
<keyword evidence="1" id="KW-0472">Membrane</keyword>
<dbReference type="AlphaFoldDB" id="W4VFJ7"/>
<evidence type="ECO:0000313" key="2">
    <source>
        <dbReference type="EMBL" id="GAE91962.1"/>
    </source>
</evidence>
<dbReference type="eggNOG" id="ENOG50315AK">
    <property type="taxonomic scope" value="Bacteria"/>
</dbReference>